<organism evidence="2 3">
    <name type="scientific">Butyricimonas virosa</name>
    <dbReference type="NCBI Taxonomy" id="544645"/>
    <lineage>
        <taxon>Bacteria</taxon>
        <taxon>Pseudomonadati</taxon>
        <taxon>Bacteroidota</taxon>
        <taxon>Bacteroidia</taxon>
        <taxon>Bacteroidales</taxon>
        <taxon>Odoribacteraceae</taxon>
        <taxon>Butyricimonas</taxon>
    </lineage>
</organism>
<proteinExistence type="predicted"/>
<dbReference type="Pfam" id="PF13302">
    <property type="entry name" value="Acetyltransf_3"/>
    <property type="match status" value="1"/>
</dbReference>
<evidence type="ECO:0000313" key="2">
    <source>
        <dbReference type="EMBL" id="RGY18583.1"/>
    </source>
</evidence>
<name>A0A413INV5_9BACT</name>
<accession>A0A413INV5</accession>
<dbReference type="Proteomes" id="UP000286063">
    <property type="component" value="Unassembled WGS sequence"/>
</dbReference>
<dbReference type="InterPro" id="IPR000182">
    <property type="entry name" value="GNAT_dom"/>
</dbReference>
<dbReference type="PANTHER" id="PTHR43415:SF3">
    <property type="entry name" value="GNAT-FAMILY ACETYLTRANSFERASE"/>
    <property type="match status" value="1"/>
</dbReference>
<evidence type="ECO:0000259" key="1">
    <source>
        <dbReference type="Pfam" id="PF13302"/>
    </source>
</evidence>
<dbReference type="InterPro" id="IPR016181">
    <property type="entry name" value="Acyl_CoA_acyltransferase"/>
</dbReference>
<dbReference type="RefSeq" id="WP_117774949.1">
    <property type="nucleotide sequence ID" value="NZ_CALZYG010000028.1"/>
</dbReference>
<dbReference type="Gene3D" id="3.40.630.30">
    <property type="match status" value="1"/>
</dbReference>
<sequence length="202" mass="23728">MEFKTVFFRALEPEDAELIYKWKNDHEMMKDAVGMARPWSMQDCRNWVEARTKHDPFNYWFAICLNDGSGRMIGYTGVNSIHYVNSSATCDAIVIGDKECRDGISWLETNLFIREFVFEHLHLNRYYGCFSETQRLTAIANKLFHSTVEGISRQAIWSKGEYHDVYMVATLKEEYFAHKSNGDYVLTILIKRLRQLIKEERG</sequence>
<feature type="domain" description="N-acetyltransferase" evidence="1">
    <location>
        <begin position="7"/>
        <end position="129"/>
    </location>
</feature>
<dbReference type="PANTHER" id="PTHR43415">
    <property type="entry name" value="SPERMIDINE N(1)-ACETYLTRANSFERASE"/>
    <property type="match status" value="1"/>
</dbReference>
<dbReference type="OrthoDB" id="9811523at2"/>
<gene>
    <name evidence="2" type="ORF">DXA50_08095</name>
</gene>
<comment type="caution">
    <text evidence="2">The sequence shown here is derived from an EMBL/GenBank/DDBJ whole genome shotgun (WGS) entry which is preliminary data.</text>
</comment>
<reference evidence="2 3" key="1">
    <citation type="submission" date="2018-08" db="EMBL/GenBank/DDBJ databases">
        <title>A genome reference for cultivated species of the human gut microbiota.</title>
        <authorList>
            <person name="Zou Y."/>
            <person name="Xue W."/>
            <person name="Luo G."/>
        </authorList>
    </citation>
    <scope>NUCLEOTIDE SEQUENCE [LARGE SCALE GENOMIC DNA]</scope>
    <source>
        <strain evidence="2 3">OF02-7</strain>
    </source>
</reference>
<protein>
    <submittedName>
        <fullName evidence="2">N-acetyltransferase</fullName>
    </submittedName>
</protein>
<keyword evidence="2" id="KW-0808">Transferase</keyword>
<dbReference type="EMBL" id="QSCR01000011">
    <property type="protein sequence ID" value="RGY18583.1"/>
    <property type="molecule type" value="Genomic_DNA"/>
</dbReference>
<dbReference type="GO" id="GO:0016747">
    <property type="term" value="F:acyltransferase activity, transferring groups other than amino-acyl groups"/>
    <property type="evidence" value="ECO:0007669"/>
    <property type="project" value="InterPro"/>
</dbReference>
<evidence type="ECO:0000313" key="3">
    <source>
        <dbReference type="Proteomes" id="UP000286063"/>
    </source>
</evidence>
<dbReference type="SUPFAM" id="SSF55729">
    <property type="entry name" value="Acyl-CoA N-acyltransferases (Nat)"/>
    <property type="match status" value="1"/>
</dbReference>
<dbReference type="AlphaFoldDB" id="A0A413INV5"/>